<gene>
    <name evidence="2" type="ORF">M9458_034431</name>
</gene>
<feature type="non-terminal residue" evidence="2">
    <location>
        <position position="74"/>
    </location>
</feature>
<keyword evidence="3" id="KW-1185">Reference proteome</keyword>
<proteinExistence type="predicted"/>
<evidence type="ECO:0000313" key="2">
    <source>
        <dbReference type="EMBL" id="KAL0169835.1"/>
    </source>
</evidence>
<sequence length="74" mass="8393">MELYRGSSANQMDYNDDGRGPKSGKMFASNDDRLDSGLDSLKEEELTDVETHFCRMSVAEDEPWRKVLTEDGDT</sequence>
<evidence type="ECO:0000256" key="1">
    <source>
        <dbReference type="SAM" id="MobiDB-lite"/>
    </source>
</evidence>
<organism evidence="2 3">
    <name type="scientific">Cirrhinus mrigala</name>
    <name type="common">Mrigala</name>
    <dbReference type="NCBI Taxonomy" id="683832"/>
    <lineage>
        <taxon>Eukaryota</taxon>
        <taxon>Metazoa</taxon>
        <taxon>Chordata</taxon>
        <taxon>Craniata</taxon>
        <taxon>Vertebrata</taxon>
        <taxon>Euteleostomi</taxon>
        <taxon>Actinopterygii</taxon>
        <taxon>Neopterygii</taxon>
        <taxon>Teleostei</taxon>
        <taxon>Ostariophysi</taxon>
        <taxon>Cypriniformes</taxon>
        <taxon>Cyprinidae</taxon>
        <taxon>Labeoninae</taxon>
        <taxon>Labeonini</taxon>
        <taxon>Cirrhinus</taxon>
    </lineage>
</organism>
<dbReference type="AlphaFoldDB" id="A0ABD0P7F4"/>
<comment type="caution">
    <text evidence="2">The sequence shown here is derived from an EMBL/GenBank/DDBJ whole genome shotgun (WGS) entry which is preliminary data.</text>
</comment>
<reference evidence="2 3" key="1">
    <citation type="submission" date="2024-05" db="EMBL/GenBank/DDBJ databases">
        <title>Genome sequencing and assembly of Indian major carp, Cirrhinus mrigala (Hamilton, 1822).</title>
        <authorList>
            <person name="Mohindra V."/>
            <person name="Chowdhury L.M."/>
            <person name="Lal K."/>
            <person name="Jena J.K."/>
        </authorList>
    </citation>
    <scope>NUCLEOTIDE SEQUENCE [LARGE SCALE GENOMIC DNA]</scope>
    <source>
        <strain evidence="2">CM1030</strain>
        <tissue evidence="2">Blood</tissue>
    </source>
</reference>
<evidence type="ECO:0000313" key="3">
    <source>
        <dbReference type="Proteomes" id="UP001529510"/>
    </source>
</evidence>
<dbReference type="EMBL" id="JAMKFB020000017">
    <property type="protein sequence ID" value="KAL0169835.1"/>
    <property type="molecule type" value="Genomic_DNA"/>
</dbReference>
<feature type="region of interest" description="Disordered" evidence="1">
    <location>
        <begin position="1"/>
        <end position="36"/>
    </location>
</feature>
<name>A0ABD0P7F4_CIRMR</name>
<protein>
    <submittedName>
        <fullName evidence="2">Uncharacterized protein</fullName>
    </submittedName>
</protein>
<accession>A0ABD0P7F4</accession>
<dbReference type="Proteomes" id="UP001529510">
    <property type="component" value="Unassembled WGS sequence"/>
</dbReference>